<dbReference type="SUPFAM" id="SSF51120">
    <property type="entry name" value="beta-Roll"/>
    <property type="match status" value="2"/>
</dbReference>
<evidence type="ECO:0000256" key="3">
    <source>
        <dbReference type="ARBA" id="ARBA00022801"/>
    </source>
</evidence>
<dbReference type="InterPro" id="IPR040853">
    <property type="entry name" value="RapA2_cadherin-like"/>
</dbReference>
<dbReference type="InterPro" id="IPR013783">
    <property type="entry name" value="Ig-like_fold"/>
</dbReference>
<protein>
    <submittedName>
        <fullName evidence="6">VCBS domain-containing protein</fullName>
    </submittedName>
</protein>
<keyword evidence="3" id="KW-0378">Hydrolase</keyword>
<dbReference type="InterPro" id="IPR013519">
    <property type="entry name" value="Int_alpha_beta-p"/>
</dbReference>
<dbReference type="InterPro" id="IPR000413">
    <property type="entry name" value="Integrin_alpha"/>
</dbReference>
<dbReference type="PANTHER" id="PTHR23221:SF7">
    <property type="entry name" value="PHOSPHATIDYLINOSITOL-GLYCAN-SPECIFIC PHOSPHOLIPASE D"/>
    <property type="match status" value="1"/>
</dbReference>
<accession>A0ABT0M3U5</accession>
<dbReference type="Pfam" id="PF17803">
    <property type="entry name" value="Cadherin_4"/>
    <property type="match status" value="2"/>
</dbReference>
<dbReference type="InterPro" id="IPR028994">
    <property type="entry name" value="Integrin_alpha_N"/>
</dbReference>
<dbReference type="SMART" id="SM00191">
    <property type="entry name" value="Int_alpha"/>
    <property type="match status" value="23"/>
</dbReference>
<feature type="domain" description="RapA2 cadherin-like" evidence="5">
    <location>
        <begin position="485"/>
        <end position="561"/>
    </location>
</feature>
<keyword evidence="7" id="KW-1185">Reference proteome</keyword>
<keyword evidence="4" id="KW-0325">Glycoprotein</keyword>
<evidence type="ECO:0000256" key="4">
    <source>
        <dbReference type="ARBA" id="ARBA00023180"/>
    </source>
</evidence>
<evidence type="ECO:0000313" key="7">
    <source>
        <dbReference type="Proteomes" id="UP001202550"/>
    </source>
</evidence>
<dbReference type="InterPro" id="IPR013517">
    <property type="entry name" value="FG-GAP"/>
</dbReference>
<dbReference type="Pfam" id="PF00353">
    <property type="entry name" value="HemolysinCabind"/>
    <property type="match status" value="4"/>
</dbReference>
<evidence type="ECO:0000259" key="5">
    <source>
        <dbReference type="Pfam" id="PF17803"/>
    </source>
</evidence>
<proteinExistence type="predicted"/>
<dbReference type="InterPro" id="IPR010221">
    <property type="entry name" value="VCBS_dom"/>
</dbReference>
<evidence type="ECO:0000256" key="2">
    <source>
        <dbReference type="ARBA" id="ARBA00022737"/>
    </source>
</evidence>
<dbReference type="PRINTS" id="PR01185">
    <property type="entry name" value="INTEGRINA"/>
</dbReference>
<dbReference type="SUPFAM" id="SSF69318">
    <property type="entry name" value="Integrin alpha N-terminal domain"/>
    <property type="match status" value="7"/>
</dbReference>
<name>A0ABT0M3U5_9RHOB</name>
<dbReference type="InterPro" id="IPR018511">
    <property type="entry name" value="Hemolysin-typ_Ca-bd_CS"/>
</dbReference>
<dbReference type="InterPro" id="IPR011049">
    <property type="entry name" value="Serralysin-like_metalloprot_C"/>
</dbReference>
<dbReference type="PROSITE" id="PS00330">
    <property type="entry name" value="HEMOLYSIN_CALCIUM"/>
    <property type="match status" value="4"/>
</dbReference>
<dbReference type="Gene3D" id="2.60.40.10">
    <property type="entry name" value="Immunoglobulins"/>
    <property type="match status" value="4"/>
</dbReference>
<evidence type="ECO:0000256" key="1">
    <source>
        <dbReference type="ARBA" id="ARBA00022729"/>
    </source>
</evidence>
<dbReference type="EMBL" id="JALZWP010000012">
    <property type="protein sequence ID" value="MCL1629536.1"/>
    <property type="molecule type" value="Genomic_DNA"/>
</dbReference>
<dbReference type="Gene3D" id="2.150.10.10">
    <property type="entry name" value="Serralysin-like metalloprotease, C-terminal"/>
    <property type="match status" value="2"/>
</dbReference>
<keyword evidence="1" id="KW-0732">Signal</keyword>
<reference evidence="6 7" key="1">
    <citation type="submission" date="2022-05" db="EMBL/GenBank/DDBJ databases">
        <title>Seasonal and diel survey of microbial diversity of the Tyrrhenian coast.</title>
        <authorList>
            <person name="Gattoni G."/>
            <person name="Corral P."/>
        </authorList>
    </citation>
    <scope>NUCLEOTIDE SEQUENCE [LARGE SCALE GENOMIC DNA]</scope>
    <source>
        <strain evidence="6 7">V10</strain>
    </source>
</reference>
<evidence type="ECO:0000313" key="6">
    <source>
        <dbReference type="EMBL" id="MCL1629536.1"/>
    </source>
</evidence>
<comment type="caution">
    <text evidence="6">The sequence shown here is derived from an EMBL/GenBank/DDBJ whole genome shotgun (WGS) entry which is preliminary data.</text>
</comment>
<dbReference type="PROSITE" id="PS51470">
    <property type="entry name" value="FG_GAP"/>
    <property type="match status" value="18"/>
</dbReference>
<dbReference type="PRINTS" id="PR00313">
    <property type="entry name" value="CABNDNGRPT"/>
</dbReference>
<sequence>MNGDGFDDLIVGVPYDDPNGSSSGASFVVFGKTDGTAVELSAVEAGTGGFVINGVSVDDRSGYSVSSAGDVNGDGFDDLIIGANGDDPNGNSLSGTSFVVFGRDFTGAATEIGTVGNDVLTGASARDVLIGGTGNDTLEGAGGADVLRGGAGDDMISIVDLGFDRVDGGNGRDTLKLTGIGLTLDLGALDNTSLKSIEAIDLNGGGNALTLSPLELFRLAEGANTLRVIGESDDAVTLSGSIWSQGADISEGNVTYAVYTNGNATFEVASDVVVVVSGAVIGGTTSGAVTEDAHVTGGDLTASGTLSVSDADAGEAVFVAQTGTAGSNGYGAFQLGTDGSWSYAADNVQAPIQALGLGEALTDSFTAVTADGTTQVVTVTITGVNDGAVIGGDTTGDLIEDADVTAGSLTASGALTVSDVDTSDAVFVAQTAIAGTNGHGVFMLGSNGVWNYSADNSQAAIQTLGLGEALTDSFTAVTADGTTQVVTVTITGVNDGAVIGGDTTGDLIEDAGVTAGSLTASGALTVSDVDTDETAFTAQTDAAGSNGYGVFTLGTDGAWSYTADNSLMAIQSLAEGEALTDSFTAATADGTEQVVTVIITGANDAAAIGGDTTDDVSKDADVIAGSLTASGTLTVSDADMGEAVFVAQTAIAGTNGHGAFTLGINGTWRYAADNTQAAIQSLAEGEALTDSFTAATADGTTQVVTVTITGVNDAAISLSAIEAGTGGFVINGVSVDDRSGSSVSSAGDVNGDGLDDLIVGARFDDPNGSYSGASFVVFGKTGGSAVALSDVEAASGGFVINGVSAFDFSGWSVSSAGDVNGDGLDDLIVGAPGDDPNGSNSGASFVLFGKRDGSVVELSKVEAGTGGFVINGVASYDESGFSVSSAGDVNGDGLDDLIVGSPYDDPNGRSSGASFVVFGKSDGSAVELSSVEAGAGGFVINGIASYDKSGLSVSSAGDVNGDGLDDLIVGAYRGNPNVWGPSGASFVVFGKSDGSAVELSAVQASTGGFRINGASTYDNLGWSVSSAGDVNGDGLDDLIVGAPDDDPNGSNSGASFVVFGKSNAATVEVSAIEAGTGGFVINGISPFDNSGFSVSSAGDVNGDGLDDLIVGAPDDTPNGPSSGASFVVYGKSDGSVVELSTIEAGSGGFVINGASFANRSGRSVSSAGDVNGDGFDDLIVGAYRGGPYGANPGASFVVFGGDFSNAATEIGSVGDDSLAGTAARDVLVGGTGNDTLEGAGGFDVLRGGAGDDVLSIADLGFDRIDGGTGRDTLKLTGTGLTLDLHVLDNTSLTSIEVIDLNGGANGLVISPLELFRLVEGTNTLRVLGTSADAVALAGSDWGQRTDLTDGDATYAVYTNGHATLQVAEGVTVAGNFPIAPIELTAMEAGRGGFVINGVSVDDRSGSSVSSAGDVNGDGLDDLIVGARFDDPNGPSSGASFVVFGKSNGTAVELSDVEAGKGGFVINGVSAGDLSGRSVSSAGDVNGDGLDDLIVGAPDDAPNGPSSGASFVVFGKSNGSAVELSTIEAGSGGFVINGVSAGDLSGFSVSSAGDVNGDGLDDLIVGSPYDDPNGSYSGASFVVFGKSNGSAVELSSLELGLGGFAINGVAADDRTGWSVSSAGDVNGDSLDDLIVGAPGADPNGNWSGSSFVLFGKIDGATVELSTVMSGTGGFAINGPSEGDELGHSVSSAGDVNGDGFDDLIVGAPDDDRNGSNSGTSFVVFGKSDRSAVELAVVGAGIGGFVINGVSAGDRSGYSVSSAGDVNGDGFDDLIIGARNDDPNGSSSGASFVVFGKTDGTAVELSTIEAGTGGFVLNGISAFDNSGFSVSSAGDVDGDGFDDLIVGAPDDGPNGFNSGASFVVFGRDFSGAATPFGTAGSDDLTGTGAGDVLIGGTGNDTLEGAGGSDVLRGGAGDDVLSIADLDFDRIDGGTGRDTLRLTGKGLVLDLDALDNTSLTSIEEIDLNGLGNELVISPLELFRLAEGANTLRILGTDTDTVTLAGSDWGQRTDITDGDATYAVYTNGHATLQVAEGVTIAGNRPIASIDLTVIEAGTGGFVINGVSAGDRSGYSVSSAGDVNGDGFDDLIVGVPYDDPNGSSSGASFVVFGKTDETAVELSAVEAGTGGFVINGVSVDDLSGRSVSSAGDVNGDGFDDLIVGTGGDDPNGSNSGASFVVFGKTDGTAVELSAVEAGTGGFVINGVSEGDLSGRSVSSAGDVNGDGFDDLIIGARFADPNLNNDSGASFVVFGKTDGAAVELSAVEVGTGGFVINGVSIYDFSGFSVSSAGDVNGDGFDDLIVGARNDDPNGTSSGASFVVFGKTDGTAVELSAIEAGTGGFVINGVSAGDRSGYSVSSAGDVNGDGLDDLIVGADNDDPNGDRSGASFVVFGKTDGTAVELSDVEAATGGFVINGVSEYDRSGVSVSSAGDVNGDGFDDLIVGAPYDDPNGTSSGASFVVFGKTDGTAVELSAIEAGIGGIVINGVSEYDRSGRSVSSAGDVNGDGFDDLIVGANGDGPNGFRSGASFVLFGADFSGVATEVGTLGDDSLTGVRANDIIFAGVGDDALISSGGIDRLSGGAGADTFTLRNLDGTTTILDFDGGEGDRLDVSDFGLEDFADFAALLAPEGPGGHDTRITFDADTVMILEDIRPDELVPSHVIL</sequence>
<dbReference type="NCBIfam" id="TIGR01965">
    <property type="entry name" value="VCBS_repeat"/>
    <property type="match status" value="4"/>
</dbReference>
<keyword evidence="2" id="KW-0677">Repeat</keyword>
<dbReference type="Gene3D" id="2.130.10.130">
    <property type="entry name" value="Integrin alpha, N-terminal"/>
    <property type="match status" value="14"/>
</dbReference>
<organism evidence="6 7">
    <name type="scientific">Roseinatronobacter domitianus</name>
    <dbReference type="NCBI Taxonomy" id="2940293"/>
    <lineage>
        <taxon>Bacteria</taxon>
        <taxon>Pseudomonadati</taxon>
        <taxon>Pseudomonadota</taxon>
        <taxon>Alphaproteobacteria</taxon>
        <taxon>Rhodobacterales</taxon>
        <taxon>Paracoccaceae</taxon>
        <taxon>Roseinatronobacter</taxon>
    </lineage>
</organism>
<dbReference type="PANTHER" id="PTHR23221">
    <property type="entry name" value="GLYCOSYLPHOSPHATIDYLINOSITOL PHOSPHOLIPASE D"/>
    <property type="match status" value="1"/>
</dbReference>
<dbReference type="Proteomes" id="UP001202550">
    <property type="component" value="Unassembled WGS sequence"/>
</dbReference>
<gene>
    <name evidence="6" type="ORF">M3N55_12415</name>
</gene>
<dbReference type="InterPro" id="IPR001343">
    <property type="entry name" value="Hemolysn_Ca-bd"/>
</dbReference>
<dbReference type="Pfam" id="PF01839">
    <property type="entry name" value="FG-GAP"/>
    <property type="match status" value="22"/>
</dbReference>
<feature type="domain" description="RapA2 cadherin-like" evidence="5">
    <location>
        <begin position="376"/>
        <end position="452"/>
    </location>
</feature>